<evidence type="ECO:0000313" key="1">
    <source>
        <dbReference type="EMBL" id="MCI60173.1"/>
    </source>
</evidence>
<dbReference type="Proteomes" id="UP000265520">
    <property type="component" value="Unassembled WGS sequence"/>
</dbReference>
<dbReference type="Pfam" id="PF14223">
    <property type="entry name" value="Retrotran_gag_2"/>
    <property type="match status" value="1"/>
</dbReference>
<organism evidence="1 2">
    <name type="scientific">Trifolium medium</name>
    <dbReference type="NCBI Taxonomy" id="97028"/>
    <lineage>
        <taxon>Eukaryota</taxon>
        <taxon>Viridiplantae</taxon>
        <taxon>Streptophyta</taxon>
        <taxon>Embryophyta</taxon>
        <taxon>Tracheophyta</taxon>
        <taxon>Spermatophyta</taxon>
        <taxon>Magnoliopsida</taxon>
        <taxon>eudicotyledons</taxon>
        <taxon>Gunneridae</taxon>
        <taxon>Pentapetalae</taxon>
        <taxon>rosids</taxon>
        <taxon>fabids</taxon>
        <taxon>Fabales</taxon>
        <taxon>Fabaceae</taxon>
        <taxon>Papilionoideae</taxon>
        <taxon>50 kb inversion clade</taxon>
        <taxon>NPAAA clade</taxon>
        <taxon>Hologalegina</taxon>
        <taxon>IRL clade</taxon>
        <taxon>Trifolieae</taxon>
        <taxon>Trifolium</taxon>
    </lineage>
</organism>
<comment type="caution">
    <text evidence="1">The sequence shown here is derived from an EMBL/GenBank/DDBJ whole genome shotgun (WGS) entry which is preliminary data.</text>
</comment>
<proteinExistence type="predicted"/>
<dbReference type="PANTHER" id="PTHR35317">
    <property type="entry name" value="OS04G0629600 PROTEIN"/>
    <property type="match status" value="1"/>
</dbReference>
<protein>
    <submittedName>
        <fullName evidence="1">Retrovirus-related Pol polyprotein from transposon TNT 1-94</fullName>
    </submittedName>
</protein>
<dbReference type="EMBL" id="LXQA010576793">
    <property type="protein sequence ID" value="MCI60173.1"/>
    <property type="molecule type" value="Genomic_DNA"/>
</dbReference>
<dbReference type="AlphaFoldDB" id="A0A392TGC0"/>
<name>A0A392TGC0_9FABA</name>
<feature type="non-terminal residue" evidence="1">
    <location>
        <position position="64"/>
    </location>
</feature>
<sequence length="64" mass="7319">MTIANKMTSYGERVEQVTVVEKVLRSMPARFNYVVCSIEESNDVTALTIDELQSSLIVHEQRMK</sequence>
<reference evidence="1 2" key="1">
    <citation type="journal article" date="2018" name="Front. Plant Sci.">
        <title>Red Clover (Trifolium pratense) and Zigzag Clover (T. medium) - A Picture of Genomic Similarities and Differences.</title>
        <authorList>
            <person name="Dluhosova J."/>
            <person name="Istvanek J."/>
            <person name="Nedelnik J."/>
            <person name="Repkova J."/>
        </authorList>
    </citation>
    <scope>NUCLEOTIDE SEQUENCE [LARGE SCALE GENOMIC DNA]</scope>
    <source>
        <strain evidence="2">cv. 10/8</strain>
        <tissue evidence="1">Leaf</tissue>
    </source>
</reference>
<evidence type="ECO:0000313" key="2">
    <source>
        <dbReference type="Proteomes" id="UP000265520"/>
    </source>
</evidence>
<accession>A0A392TGC0</accession>
<keyword evidence="2" id="KW-1185">Reference proteome</keyword>
<dbReference type="PANTHER" id="PTHR35317:SF27">
    <property type="entry name" value="RETROVIRUS-RELATED POL POLYPROTEIN FROM TRANSPOSON TNT 1-94"/>
    <property type="match status" value="1"/>
</dbReference>